<dbReference type="AlphaFoldDB" id="A0A8T4LEA7"/>
<dbReference type="InterPro" id="IPR016478">
    <property type="entry name" value="GTPase_MTG1"/>
</dbReference>
<reference evidence="5" key="1">
    <citation type="submission" date="2021-03" db="EMBL/GenBank/DDBJ databases">
        <authorList>
            <person name="Jaffe A."/>
        </authorList>
    </citation>
    <scope>NUCLEOTIDE SEQUENCE</scope>
    <source>
        <strain evidence="5">RIFCSPLOWO2_01_FULL_AR10_48_17</strain>
    </source>
</reference>
<dbReference type="InterPro" id="IPR027417">
    <property type="entry name" value="P-loop_NTPase"/>
</dbReference>
<evidence type="ECO:0000256" key="3">
    <source>
        <dbReference type="PIRNR" id="PIRNR006230"/>
    </source>
</evidence>
<evidence type="ECO:0000256" key="1">
    <source>
        <dbReference type="ARBA" id="ARBA00022741"/>
    </source>
</evidence>
<dbReference type="Pfam" id="PF01926">
    <property type="entry name" value="MMR_HSR1"/>
    <property type="match status" value="1"/>
</dbReference>
<protein>
    <submittedName>
        <fullName evidence="5">50S ribosome-binding GTPase</fullName>
    </submittedName>
</protein>
<feature type="domain" description="CP-type G" evidence="4">
    <location>
        <begin position="1"/>
        <end position="166"/>
    </location>
</feature>
<dbReference type="InterPro" id="IPR006073">
    <property type="entry name" value="GTP-bd"/>
</dbReference>
<dbReference type="PIRSF" id="PIRSF006230">
    <property type="entry name" value="MG442"/>
    <property type="match status" value="1"/>
</dbReference>
<accession>A0A8T4LEA7</accession>
<keyword evidence="2 3" id="KW-0342">GTP-binding</keyword>
<dbReference type="EMBL" id="JAGVWC010000008">
    <property type="protein sequence ID" value="MBS3061236.1"/>
    <property type="molecule type" value="Genomic_DNA"/>
</dbReference>
<dbReference type="Gene3D" id="1.10.1580.10">
    <property type="match status" value="1"/>
</dbReference>
<dbReference type="InterPro" id="IPR050755">
    <property type="entry name" value="TRAFAC_YlqF/YawG_RiboMat"/>
</dbReference>
<dbReference type="PRINTS" id="PR00326">
    <property type="entry name" value="GTP1OBG"/>
</dbReference>
<dbReference type="SUPFAM" id="SSF52540">
    <property type="entry name" value="P-loop containing nucleoside triphosphate hydrolases"/>
    <property type="match status" value="1"/>
</dbReference>
<dbReference type="Proteomes" id="UP000675968">
    <property type="component" value="Unassembled WGS sequence"/>
</dbReference>
<organism evidence="5 6">
    <name type="scientific">Candidatus Iainarchaeum sp</name>
    <dbReference type="NCBI Taxonomy" id="3101447"/>
    <lineage>
        <taxon>Archaea</taxon>
        <taxon>Candidatus Iainarchaeota</taxon>
        <taxon>Candidatus Iainarchaeia</taxon>
        <taxon>Candidatus Iainarchaeales</taxon>
        <taxon>Candidatus Iainarchaeaceae</taxon>
        <taxon>Candidatus Iainarchaeum</taxon>
    </lineage>
</organism>
<dbReference type="GO" id="GO:0005525">
    <property type="term" value="F:GTP binding"/>
    <property type="evidence" value="ECO:0007669"/>
    <property type="project" value="UniProtKB-KW"/>
</dbReference>
<sequence length="258" mass="28920">MGLFYHAKKAVDEADVVIEILDARFPDLTRNTEMEEHIQRKRKQLVFVLNKSDLTTKETAEKNKKELSKIAPTVFVSVKQKQGTAILRNELKRVVHSKFGKKNSRHRKVLVAIIGYPNTGKSSILNALTGRRSAKTSAQAGYTRGRQFIKLEDDLFLVDSPGVIPFLKRDDIELALVGAKSPNQLPDVEGAALGILDYMKKENPNSWTENFGFDATDSQEMLDRIAKAKKRLLKGGGADTENTSKIVVQDWQNGKIRV</sequence>
<proteinExistence type="inferred from homology"/>
<evidence type="ECO:0000259" key="4">
    <source>
        <dbReference type="PROSITE" id="PS51721"/>
    </source>
</evidence>
<evidence type="ECO:0000313" key="6">
    <source>
        <dbReference type="Proteomes" id="UP000675968"/>
    </source>
</evidence>
<comment type="caution">
    <text evidence="5">The sequence shown here is derived from an EMBL/GenBank/DDBJ whole genome shotgun (WGS) entry which is preliminary data.</text>
</comment>
<dbReference type="Gene3D" id="3.40.50.300">
    <property type="entry name" value="P-loop containing nucleotide triphosphate hydrolases"/>
    <property type="match status" value="1"/>
</dbReference>
<reference evidence="5" key="2">
    <citation type="submission" date="2021-05" db="EMBL/GenBank/DDBJ databases">
        <title>Protein family content uncovers lineage relationships and bacterial pathway maintenance mechanisms in DPANN archaea.</title>
        <authorList>
            <person name="Castelle C.J."/>
            <person name="Meheust R."/>
            <person name="Jaffe A.L."/>
            <person name="Seitz K."/>
            <person name="Gong X."/>
            <person name="Baker B.J."/>
            <person name="Banfield J.F."/>
        </authorList>
    </citation>
    <scope>NUCLEOTIDE SEQUENCE</scope>
    <source>
        <strain evidence="5">RIFCSPLOWO2_01_FULL_AR10_48_17</strain>
    </source>
</reference>
<dbReference type="PROSITE" id="PS51721">
    <property type="entry name" value="G_CP"/>
    <property type="match status" value="1"/>
</dbReference>
<name>A0A8T4LEA7_9ARCH</name>
<comment type="similarity">
    <text evidence="3">Belongs to the TRAFAC class YlqF/YawG GTPase family. MTG1 subfamily.</text>
</comment>
<dbReference type="PANTHER" id="PTHR11089">
    <property type="entry name" value="GTP-BINDING PROTEIN-RELATED"/>
    <property type="match status" value="1"/>
</dbReference>
<dbReference type="PANTHER" id="PTHR11089:SF30">
    <property type="entry name" value="GUANINE NUCLEOTIDE-BINDING PROTEIN-LIKE 3 HOMOLOG"/>
    <property type="match status" value="1"/>
</dbReference>
<evidence type="ECO:0000313" key="5">
    <source>
        <dbReference type="EMBL" id="MBS3061236.1"/>
    </source>
</evidence>
<dbReference type="InterPro" id="IPR030378">
    <property type="entry name" value="G_CP_dom"/>
</dbReference>
<keyword evidence="1 3" id="KW-0547">Nucleotide-binding</keyword>
<dbReference type="InterPro" id="IPR023179">
    <property type="entry name" value="GTP-bd_ortho_bundle_sf"/>
</dbReference>
<gene>
    <name evidence="5" type="ORF">J4215_01480</name>
</gene>
<evidence type="ECO:0000256" key="2">
    <source>
        <dbReference type="ARBA" id="ARBA00023134"/>
    </source>
</evidence>